<evidence type="ECO:0000313" key="3">
    <source>
        <dbReference type="Proteomes" id="UP000007015"/>
    </source>
</evidence>
<reference evidence="2 3" key="1">
    <citation type="journal article" date="2005" name="PLoS Biol.">
        <title>The genomes of Oryza sativa: a history of duplications.</title>
        <authorList>
            <person name="Yu J."/>
            <person name="Wang J."/>
            <person name="Lin W."/>
            <person name="Li S."/>
            <person name="Li H."/>
            <person name="Zhou J."/>
            <person name="Ni P."/>
            <person name="Dong W."/>
            <person name="Hu S."/>
            <person name="Zeng C."/>
            <person name="Zhang J."/>
            <person name="Zhang Y."/>
            <person name="Li R."/>
            <person name="Xu Z."/>
            <person name="Li S."/>
            <person name="Li X."/>
            <person name="Zheng H."/>
            <person name="Cong L."/>
            <person name="Lin L."/>
            <person name="Yin J."/>
            <person name="Geng J."/>
            <person name="Li G."/>
            <person name="Shi J."/>
            <person name="Liu J."/>
            <person name="Lv H."/>
            <person name="Li J."/>
            <person name="Wang J."/>
            <person name="Deng Y."/>
            <person name="Ran L."/>
            <person name="Shi X."/>
            <person name="Wang X."/>
            <person name="Wu Q."/>
            <person name="Li C."/>
            <person name="Ren X."/>
            <person name="Wang J."/>
            <person name="Wang X."/>
            <person name="Li D."/>
            <person name="Liu D."/>
            <person name="Zhang X."/>
            <person name="Ji Z."/>
            <person name="Zhao W."/>
            <person name="Sun Y."/>
            <person name="Zhang Z."/>
            <person name="Bao J."/>
            <person name="Han Y."/>
            <person name="Dong L."/>
            <person name="Ji J."/>
            <person name="Chen P."/>
            <person name="Wu S."/>
            <person name="Liu J."/>
            <person name="Xiao Y."/>
            <person name="Bu D."/>
            <person name="Tan J."/>
            <person name="Yang L."/>
            <person name="Ye C."/>
            <person name="Zhang J."/>
            <person name="Xu J."/>
            <person name="Zhou Y."/>
            <person name="Yu Y."/>
            <person name="Zhang B."/>
            <person name="Zhuang S."/>
            <person name="Wei H."/>
            <person name="Liu B."/>
            <person name="Lei M."/>
            <person name="Yu H."/>
            <person name="Li Y."/>
            <person name="Xu H."/>
            <person name="Wei S."/>
            <person name="He X."/>
            <person name="Fang L."/>
            <person name="Zhang Z."/>
            <person name="Zhang Y."/>
            <person name="Huang X."/>
            <person name="Su Z."/>
            <person name="Tong W."/>
            <person name="Li J."/>
            <person name="Tong Z."/>
            <person name="Li S."/>
            <person name="Ye J."/>
            <person name="Wang L."/>
            <person name="Fang L."/>
            <person name="Lei T."/>
            <person name="Chen C."/>
            <person name="Chen H."/>
            <person name="Xu Z."/>
            <person name="Li H."/>
            <person name="Huang H."/>
            <person name="Zhang F."/>
            <person name="Xu H."/>
            <person name="Li N."/>
            <person name="Zhao C."/>
            <person name="Li S."/>
            <person name="Dong L."/>
            <person name="Huang Y."/>
            <person name="Li L."/>
            <person name="Xi Y."/>
            <person name="Qi Q."/>
            <person name="Li W."/>
            <person name="Zhang B."/>
            <person name="Hu W."/>
            <person name="Zhang Y."/>
            <person name="Tian X."/>
            <person name="Jiao Y."/>
            <person name="Liang X."/>
            <person name="Jin J."/>
            <person name="Gao L."/>
            <person name="Zheng W."/>
            <person name="Hao B."/>
            <person name="Liu S."/>
            <person name="Wang W."/>
            <person name="Yuan L."/>
            <person name="Cao M."/>
            <person name="McDermott J."/>
            <person name="Samudrala R."/>
            <person name="Wang J."/>
            <person name="Wong G.K."/>
            <person name="Yang H."/>
        </authorList>
    </citation>
    <scope>NUCLEOTIDE SEQUENCE [LARGE SCALE GENOMIC DNA]</scope>
    <source>
        <strain evidence="3">cv. 93-11</strain>
    </source>
</reference>
<dbReference type="AlphaFoldDB" id="A2XVW9"/>
<accession>A2XVW9</accession>
<feature type="compositionally biased region" description="Basic and acidic residues" evidence="1">
    <location>
        <begin position="9"/>
        <end position="18"/>
    </location>
</feature>
<dbReference type="EMBL" id="CM000129">
    <property type="protein sequence ID" value="EAY94979.1"/>
    <property type="molecule type" value="Genomic_DNA"/>
</dbReference>
<organism evidence="2 3">
    <name type="scientific">Oryza sativa subsp. indica</name>
    <name type="common">Rice</name>
    <dbReference type="NCBI Taxonomy" id="39946"/>
    <lineage>
        <taxon>Eukaryota</taxon>
        <taxon>Viridiplantae</taxon>
        <taxon>Streptophyta</taxon>
        <taxon>Embryophyta</taxon>
        <taxon>Tracheophyta</taxon>
        <taxon>Spermatophyta</taxon>
        <taxon>Magnoliopsida</taxon>
        <taxon>Liliopsida</taxon>
        <taxon>Poales</taxon>
        <taxon>Poaceae</taxon>
        <taxon>BOP clade</taxon>
        <taxon>Oryzoideae</taxon>
        <taxon>Oryzeae</taxon>
        <taxon>Oryzinae</taxon>
        <taxon>Oryza</taxon>
        <taxon>Oryza sativa</taxon>
    </lineage>
</organism>
<gene>
    <name evidence="2" type="ORF">OsI_16786</name>
</gene>
<feature type="compositionally biased region" description="Basic residues" evidence="1">
    <location>
        <begin position="40"/>
        <end position="51"/>
    </location>
</feature>
<protein>
    <submittedName>
        <fullName evidence="2">Uncharacterized protein</fullName>
    </submittedName>
</protein>
<dbReference type="Proteomes" id="UP000007015">
    <property type="component" value="Chromosome 4"/>
</dbReference>
<dbReference type="HOGENOM" id="CLU_3109647_0_0_1"/>
<proteinExistence type="predicted"/>
<evidence type="ECO:0000313" key="2">
    <source>
        <dbReference type="EMBL" id="EAY94979.1"/>
    </source>
</evidence>
<evidence type="ECO:0000256" key="1">
    <source>
        <dbReference type="SAM" id="MobiDB-lite"/>
    </source>
</evidence>
<sequence>MDLSTVHRSSVEQEHHTADAQMAGNQSTKQQPEPAIRSRQQVHRSRITQEA</sequence>
<keyword evidence="3" id="KW-1185">Reference proteome</keyword>
<dbReference type="Gramene" id="BGIOSGA016832-TA">
    <property type="protein sequence ID" value="BGIOSGA016832-PA"/>
    <property type="gene ID" value="BGIOSGA016832"/>
</dbReference>
<feature type="region of interest" description="Disordered" evidence="1">
    <location>
        <begin position="1"/>
        <end position="51"/>
    </location>
</feature>
<name>A2XVW9_ORYSI</name>